<sequence>MLRYVTAAVITLTLTGCEAVPIGEFSAFSNSAASASDTSNREYYKSDDPIIVGQLLFKDQAYGRSYNKFKAALNATPEDPVALLGFAASADMLGRFDQSNPAYAKLRRIIGNRIEYHNNRGYSLLLQGDLIGARSHFLKAYEIDPSNEWAANNLELLRNSVNYPRRASGDLKSL</sequence>
<evidence type="ECO:0000256" key="3">
    <source>
        <dbReference type="PROSITE-ProRule" id="PRU00339"/>
    </source>
</evidence>
<dbReference type="SUPFAM" id="SSF48452">
    <property type="entry name" value="TPR-like"/>
    <property type="match status" value="1"/>
</dbReference>
<keyword evidence="5" id="KW-1185">Reference proteome</keyword>
<dbReference type="AlphaFoldDB" id="A0A1H6BPR9"/>
<keyword evidence="1" id="KW-0677">Repeat</keyword>
<dbReference type="Gene3D" id="1.25.40.10">
    <property type="entry name" value="Tetratricopeptide repeat domain"/>
    <property type="match status" value="1"/>
</dbReference>
<dbReference type="EMBL" id="FNUZ01000008">
    <property type="protein sequence ID" value="SEG62680.1"/>
    <property type="molecule type" value="Genomic_DNA"/>
</dbReference>
<evidence type="ECO:0000313" key="5">
    <source>
        <dbReference type="Proteomes" id="UP000236752"/>
    </source>
</evidence>
<organism evidence="4 5">
    <name type="scientific">Thalassococcus halodurans</name>
    <dbReference type="NCBI Taxonomy" id="373675"/>
    <lineage>
        <taxon>Bacteria</taxon>
        <taxon>Pseudomonadati</taxon>
        <taxon>Pseudomonadota</taxon>
        <taxon>Alphaproteobacteria</taxon>
        <taxon>Rhodobacterales</taxon>
        <taxon>Roseobacteraceae</taxon>
        <taxon>Thalassococcus</taxon>
    </lineage>
</organism>
<dbReference type="Pfam" id="PF07719">
    <property type="entry name" value="TPR_2"/>
    <property type="match status" value="1"/>
</dbReference>
<dbReference type="InterPro" id="IPR019734">
    <property type="entry name" value="TPR_rpt"/>
</dbReference>
<evidence type="ECO:0000256" key="1">
    <source>
        <dbReference type="ARBA" id="ARBA00022737"/>
    </source>
</evidence>
<dbReference type="RefSeq" id="WP_103911886.1">
    <property type="nucleotide sequence ID" value="NZ_FNUZ01000008.1"/>
</dbReference>
<reference evidence="4 5" key="1">
    <citation type="submission" date="2016-10" db="EMBL/GenBank/DDBJ databases">
        <authorList>
            <person name="de Groot N.N."/>
        </authorList>
    </citation>
    <scope>NUCLEOTIDE SEQUENCE [LARGE SCALE GENOMIC DNA]</scope>
    <source>
        <strain evidence="4 5">DSM 26915</strain>
    </source>
</reference>
<dbReference type="PROSITE" id="PS51257">
    <property type="entry name" value="PROKAR_LIPOPROTEIN"/>
    <property type="match status" value="1"/>
</dbReference>
<keyword evidence="2 3" id="KW-0802">TPR repeat</keyword>
<protein>
    <submittedName>
        <fullName evidence="4">Tetratricopeptide repeat-containing protein</fullName>
    </submittedName>
</protein>
<dbReference type="SMART" id="SM00028">
    <property type="entry name" value="TPR"/>
    <property type="match status" value="1"/>
</dbReference>
<name>A0A1H6BPR9_9RHOB</name>
<accession>A0A1H6BPR9</accession>
<evidence type="ECO:0000256" key="2">
    <source>
        <dbReference type="ARBA" id="ARBA00022803"/>
    </source>
</evidence>
<evidence type="ECO:0000313" key="4">
    <source>
        <dbReference type="EMBL" id="SEG62680.1"/>
    </source>
</evidence>
<dbReference type="InterPro" id="IPR011990">
    <property type="entry name" value="TPR-like_helical_dom_sf"/>
</dbReference>
<feature type="repeat" description="TPR" evidence="3">
    <location>
        <begin position="114"/>
        <end position="147"/>
    </location>
</feature>
<dbReference type="OrthoDB" id="8445347at2"/>
<dbReference type="PROSITE" id="PS50005">
    <property type="entry name" value="TPR"/>
    <property type="match status" value="1"/>
</dbReference>
<dbReference type="InterPro" id="IPR013105">
    <property type="entry name" value="TPR_2"/>
</dbReference>
<proteinExistence type="predicted"/>
<gene>
    <name evidence="4" type="ORF">SAMN04488045_3689</name>
</gene>
<dbReference type="Proteomes" id="UP000236752">
    <property type="component" value="Unassembled WGS sequence"/>
</dbReference>